<accession>X1G4A2</accession>
<comment type="caution">
    <text evidence="1">The sequence shown here is derived from an EMBL/GenBank/DDBJ whole genome shotgun (WGS) entry which is preliminary data.</text>
</comment>
<evidence type="ECO:0000313" key="1">
    <source>
        <dbReference type="EMBL" id="GAH27853.1"/>
    </source>
</evidence>
<dbReference type="EMBL" id="BARU01005179">
    <property type="protein sequence ID" value="GAH27853.1"/>
    <property type="molecule type" value="Genomic_DNA"/>
</dbReference>
<dbReference type="AlphaFoldDB" id="X1G4A2"/>
<protein>
    <submittedName>
        <fullName evidence="1">Uncharacterized protein</fullName>
    </submittedName>
</protein>
<name>X1G4A2_9ZZZZ</name>
<reference evidence="1" key="1">
    <citation type="journal article" date="2014" name="Front. Microbiol.">
        <title>High frequency of phylogenetically diverse reductive dehalogenase-homologous genes in deep subseafloor sedimentary metagenomes.</title>
        <authorList>
            <person name="Kawai M."/>
            <person name="Futagami T."/>
            <person name="Toyoda A."/>
            <person name="Takaki Y."/>
            <person name="Nishi S."/>
            <person name="Hori S."/>
            <person name="Arai W."/>
            <person name="Tsubouchi T."/>
            <person name="Morono Y."/>
            <person name="Uchiyama I."/>
            <person name="Ito T."/>
            <person name="Fujiyama A."/>
            <person name="Inagaki F."/>
            <person name="Takami H."/>
        </authorList>
    </citation>
    <scope>NUCLEOTIDE SEQUENCE</scope>
    <source>
        <strain evidence="1">Expedition CK06-06</strain>
    </source>
</reference>
<gene>
    <name evidence="1" type="ORF">S03H2_10014</name>
</gene>
<organism evidence="1">
    <name type="scientific">marine sediment metagenome</name>
    <dbReference type="NCBI Taxonomy" id="412755"/>
    <lineage>
        <taxon>unclassified sequences</taxon>
        <taxon>metagenomes</taxon>
        <taxon>ecological metagenomes</taxon>
    </lineage>
</organism>
<feature type="non-terminal residue" evidence="1">
    <location>
        <position position="1"/>
    </location>
</feature>
<proteinExistence type="predicted"/>
<sequence length="273" mass="31541">NEEKVSVVADDQLREQFGGAGGYNSSEALENQLASAAFYLMNVGYSREDIQEKFNEVRQDPTKLEALFNLQQREIYNLPAEIQRFPPSSPPSHQEISIDQSHDLNESIAQHIRLIHQDITEERAQKMKVILEEIKAHVKENLSELQEKVFRQMHPDRLNRALKILKTTKRKSKRMNLLIEWFTDSLLLSKIELKVEHWQVSSSADHSSAGVYTAGIDFSRYDNIIRDFSDSKLTKVVNICRRILQIPTKKAIQKLGQDLISETGFDEHLYFTD</sequence>